<dbReference type="PANTHER" id="PTHR43654:SF1">
    <property type="entry name" value="ISOPENTENYL PHOSPHATE KINASE"/>
    <property type="match status" value="1"/>
</dbReference>
<accession>A0A133V477</accession>
<dbReference type="Gene3D" id="3.40.1160.10">
    <property type="entry name" value="Acetylglutamate kinase-like"/>
    <property type="match status" value="1"/>
</dbReference>
<dbReference type="GO" id="GO:0102043">
    <property type="term" value="F:isopentenyl phosphate kinase activity"/>
    <property type="evidence" value="ECO:0007669"/>
    <property type="project" value="TreeGrafter"/>
</dbReference>
<evidence type="ECO:0000313" key="6">
    <source>
        <dbReference type="EMBL" id="KXB01227.1"/>
    </source>
</evidence>
<dbReference type="EMBL" id="LHXV01000020">
    <property type="protein sequence ID" value="KXB01227.1"/>
    <property type="molecule type" value="Genomic_DNA"/>
</dbReference>
<dbReference type="InterPro" id="IPR001048">
    <property type="entry name" value="Asp/Glu/Uridylate_kinase"/>
</dbReference>
<dbReference type="Proteomes" id="UP000070344">
    <property type="component" value="Unassembled WGS sequence"/>
</dbReference>
<organism evidence="6 7">
    <name type="scientific">candidate division MSBL1 archaeon SCGC-AAA259O05</name>
    <dbReference type="NCBI Taxonomy" id="1698271"/>
    <lineage>
        <taxon>Archaea</taxon>
        <taxon>Methanobacteriati</taxon>
        <taxon>Methanobacteriota</taxon>
        <taxon>candidate division MSBL1</taxon>
    </lineage>
</organism>
<name>A0A133V477_9EURY</name>
<dbReference type="Pfam" id="PF00696">
    <property type="entry name" value="AA_kinase"/>
    <property type="match status" value="1"/>
</dbReference>
<dbReference type="SUPFAM" id="SSF53633">
    <property type="entry name" value="Carbamate kinase-like"/>
    <property type="match status" value="1"/>
</dbReference>
<evidence type="ECO:0000313" key="7">
    <source>
        <dbReference type="Proteomes" id="UP000070344"/>
    </source>
</evidence>
<keyword evidence="1" id="KW-0808">Transferase</keyword>
<dbReference type="PANTHER" id="PTHR43654">
    <property type="entry name" value="GLUTAMATE 5-KINASE"/>
    <property type="match status" value="1"/>
</dbReference>
<dbReference type="InterPro" id="IPR036393">
    <property type="entry name" value="AceGlu_kinase-like_sf"/>
</dbReference>
<keyword evidence="2" id="KW-0547">Nucleotide-binding</keyword>
<evidence type="ECO:0000256" key="4">
    <source>
        <dbReference type="ARBA" id="ARBA00022840"/>
    </source>
</evidence>
<keyword evidence="4" id="KW-0067">ATP-binding</keyword>
<keyword evidence="3" id="KW-0418">Kinase</keyword>
<protein>
    <recommendedName>
        <fullName evidence="5">Aspartate/glutamate/uridylate kinase domain-containing protein</fullName>
    </recommendedName>
</protein>
<feature type="non-terminal residue" evidence="6">
    <location>
        <position position="1"/>
    </location>
</feature>
<keyword evidence="7" id="KW-1185">Reference proteome</keyword>
<evidence type="ECO:0000259" key="5">
    <source>
        <dbReference type="Pfam" id="PF00696"/>
    </source>
</evidence>
<dbReference type="GO" id="GO:0016114">
    <property type="term" value="P:terpenoid biosynthetic process"/>
    <property type="evidence" value="ECO:0007669"/>
    <property type="project" value="TreeGrafter"/>
</dbReference>
<gene>
    <name evidence="6" type="ORF">AKJ41_02250</name>
</gene>
<evidence type="ECO:0000256" key="1">
    <source>
        <dbReference type="ARBA" id="ARBA00022679"/>
    </source>
</evidence>
<dbReference type="GO" id="GO:0005829">
    <property type="term" value="C:cytosol"/>
    <property type="evidence" value="ECO:0007669"/>
    <property type="project" value="TreeGrafter"/>
</dbReference>
<reference evidence="6 7" key="1">
    <citation type="journal article" date="2016" name="Sci. Rep.">
        <title>Metabolic traits of an uncultured archaeal lineage -MSBL1- from brine pools of the Red Sea.</title>
        <authorList>
            <person name="Mwirichia R."/>
            <person name="Alam I."/>
            <person name="Rashid M."/>
            <person name="Vinu M."/>
            <person name="Ba-Alawi W."/>
            <person name="Anthony Kamau A."/>
            <person name="Kamanda Ngugi D."/>
            <person name="Goker M."/>
            <person name="Klenk H.P."/>
            <person name="Bajic V."/>
            <person name="Stingl U."/>
        </authorList>
    </citation>
    <scope>NUCLEOTIDE SEQUENCE [LARGE SCALE GENOMIC DNA]</scope>
    <source>
        <strain evidence="6">SCGC-AAA259O05</strain>
    </source>
</reference>
<dbReference type="GO" id="GO:0016301">
    <property type="term" value="F:kinase activity"/>
    <property type="evidence" value="ECO:0007669"/>
    <property type="project" value="UniProtKB-KW"/>
</dbReference>
<dbReference type="AlphaFoldDB" id="A0A133V477"/>
<evidence type="ECO:0000256" key="2">
    <source>
        <dbReference type="ARBA" id="ARBA00022741"/>
    </source>
</evidence>
<sequence>DGVYTGDPKKDKDAELISEITPKGWEKISSSIDLASVDDVTGGMTNKIRVLLDLAEKGIESQIINAGKEGTLKRAIRGDMGIGTRIIKG</sequence>
<feature type="domain" description="Aspartate/glutamate/uridylate kinase" evidence="5">
    <location>
        <begin position="1"/>
        <end position="65"/>
    </location>
</feature>
<proteinExistence type="predicted"/>
<evidence type="ECO:0000256" key="3">
    <source>
        <dbReference type="ARBA" id="ARBA00022777"/>
    </source>
</evidence>
<comment type="caution">
    <text evidence="6">The sequence shown here is derived from an EMBL/GenBank/DDBJ whole genome shotgun (WGS) entry which is preliminary data.</text>
</comment>
<dbReference type="GO" id="GO:0005524">
    <property type="term" value="F:ATP binding"/>
    <property type="evidence" value="ECO:0007669"/>
    <property type="project" value="UniProtKB-KW"/>
</dbReference>